<evidence type="ECO:0000256" key="1">
    <source>
        <dbReference type="ARBA" id="ARBA00010641"/>
    </source>
</evidence>
<evidence type="ECO:0000259" key="6">
    <source>
        <dbReference type="Pfam" id="PF08281"/>
    </source>
</evidence>
<keyword evidence="2" id="KW-0805">Transcription regulation</keyword>
<sequence>MKLKEKEFLEKIEKHRGMIFKVSKMYLENQEDREDLFQEIILQLWKSYQAFEGKSLFSTWLYRVSLNTAITFIKRDKKRTDNGVLYETIDIEDDQSNHKEQQIEFLYKAVQELNPIEKALIFLFLEGQNHKQISENMGISEVNARVKLNRTKEKLQQIIKNYGYEF</sequence>
<keyword evidence="3" id="KW-0731">Sigma factor</keyword>
<dbReference type="Proteomes" id="UP000188947">
    <property type="component" value="Unassembled WGS sequence"/>
</dbReference>
<accession>A0A1V3TZ42</accession>
<dbReference type="eggNOG" id="COG1595">
    <property type="taxonomic scope" value="Bacteria"/>
</dbReference>
<dbReference type="GeneID" id="48544842"/>
<protein>
    <submittedName>
        <fullName evidence="7">RNA polymerase subunit sigma-70</fullName>
    </submittedName>
</protein>
<feature type="domain" description="RNA polymerase sigma factor 70 region 4 type 2" evidence="6">
    <location>
        <begin position="106"/>
        <end position="155"/>
    </location>
</feature>
<evidence type="ECO:0000256" key="2">
    <source>
        <dbReference type="ARBA" id="ARBA00023015"/>
    </source>
</evidence>
<comment type="similarity">
    <text evidence="1">Belongs to the sigma-70 factor family. ECF subfamily.</text>
</comment>
<keyword evidence="4" id="KW-0804">Transcription</keyword>
<dbReference type="EMBL" id="MPOG01000011">
    <property type="protein sequence ID" value="OOH95111.1"/>
    <property type="molecule type" value="Genomic_DNA"/>
</dbReference>
<dbReference type="Pfam" id="PF08281">
    <property type="entry name" value="Sigma70_r4_2"/>
    <property type="match status" value="1"/>
</dbReference>
<dbReference type="InterPro" id="IPR036388">
    <property type="entry name" value="WH-like_DNA-bd_sf"/>
</dbReference>
<gene>
    <name evidence="7" type="ORF">BMF97_09720</name>
</gene>
<dbReference type="GO" id="GO:0006352">
    <property type="term" value="P:DNA-templated transcription initiation"/>
    <property type="evidence" value="ECO:0007669"/>
    <property type="project" value="InterPro"/>
</dbReference>
<dbReference type="KEGG" id="emg:BBD33_16350"/>
<dbReference type="InterPro" id="IPR013325">
    <property type="entry name" value="RNA_pol_sigma_r2"/>
</dbReference>
<evidence type="ECO:0000256" key="3">
    <source>
        <dbReference type="ARBA" id="ARBA00023082"/>
    </source>
</evidence>
<dbReference type="GO" id="GO:0003677">
    <property type="term" value="F:DNA binding"/>
    <property type="evidence" value="ECO:0007669"/>
    <property type="project" value="InterPro"/>
</dbReference>
<dbReference type="InterPro" id="IPR007627">
    <property type="entry name" value="RNA_pol_sigma70_r2"/>
</dbReference>
<evidence type="ECO:0000256" key="4">
    <source>
        <dbReference type="ARBA" id="ARBA00023163"/>
    </source>
</evidence>
<organism evidence="7 8">
    <name type="scientific">Elizabethkingia meningoseptica</name>
    <name type="common">Chryseobacterium meningosepticum</name>
    <dbReference type="NCBI Taxonomy" id="238"/>
    <lineage>
        <taxon>Bacteria</taxon>
        <taxon>Pseudomonadati</taxon>
        <taxon>Bacteroidota</taxon>
        <taxon>Flavobacteriia</taxon>
        <taxon>Flavobacteriales</taxon>
        <taxon>Weeksellaceae</taxon>
        <taxon>Elizabethkingia</taxon>
    </lineage>
</organism>
<dbReference type="GO" id="GO:0016987">
    <property type="term" value="F:sigma factor activity"/>
    <property type="evidence" value="ECO:0007669"/>
    <property type="project" value="UniProtKB-KW"/>
</dbReference>
<dbReference type="SUPFAM" id="SSF88946">
    <property type="entry name" value="Sigma2 domain of RNA polymerase sigma factors"/>
    <property type="match status" value="1"/>
</dbReference>
<dbReference type="NCBIfam" id="TIGR02937">
    <property type="entry name" value="sigma70-ECF"/>
    <property type="match status" value="1"/>
</dbReference>
<comment type="caution">
    <text evidence="7">The sequence shown here is derived from an EMBL/GenBank/DDBJ whole genome shotgun (WGS) entry which is preliminary data.</text>
</comment>
<dbReference type="SUPFAM" id="SSF88659">
    <property type="entry name" value="Sigma3 and sigma4 domains of RNA polymerase sigma factors"/>
    <property type="match status" value="1"/>
</dbReference>
<name>A0A1V3TZ42_ELIME</name>
<evidence type="ECO:0000313" key="8">
    <source>
        <dbReference type="Proteomes" id="UP000188947"/>
    </source>
</evidence>
<dbReference type="PANTHER" id="PTHR43133:SF45">
    <property type="entry name" value="RNA POLYMERASE ECF-TYPE SIGMA FACTOR"/>
    <property type="match status" value="1"/>
</dbReference>
<evidence type="ECO:0000313" key="7">
    <source>
        <dbReference type="EMBL" id="OOH95111.1"/>
    </source>
</evidence>
<evidence type="ECO:0000259" key="5">
    <source>
        <dbReference type="Pfam" id="PF04542"/>
    </source>
</evidence>
<dbReference type="InterPro" id="IPR013249">
    <property type="entry name" value="RNA_pol_sigma70_r4_t2"/>
</dbReference>
<dbReference type="InterPro" id="IPR039425">
    <property type="entry name" value="RNA_pol_sigma-70-like"/>
</dbReference>
<dbReference type="AlphaFoldDB" id="A0A1V3TZ42"/>
<dbReference type="OrthoDB" id="9780326at2"/>
<dbReference type="InterPro" id="IPR013324">
    <property type="entry name" value="RNA_pol_sigma_r3/r4-like"/>
</dbReference>
<dbReference type="InterPro" id="IPR014284">
    <property type="entry name" value="RNA_pol_sigma-70_dom"/>
</dbReference>
<dbReference type="Gene3D" id="1.10.1740.10">
    <property type="match status" value="1"/>
</dbReference>
<reference evidence="7 8" key="1">
    <citation type="submission" date="2016-11" db="EMBL/GenBank/DDBJ databases">
        <title>Genome sequence and comparative genomic analysis of clinical strain Elizabethkingia meningoseptica 61421 PRCM.</title>
        <authorList>
            <person name="Wang M."/>
            <person name="Hu S."/>
            <person name="Cao L."/>
            <person name="Jiang T."/>
            <person name="Zhou Y."/>
            <person name="Ming D."/>
        </authorList>
    </citation>
    <scope>NUCLEOTIDE SEQUENCE [LARGE SCALE GENOMIC DNA]</scope>
    <source>
        <strain evidence="7 8">61421 PRCM</strain>
    </source>
</reference>
<keyword evidence="8" id="KW-1185">Reference proteome</keyword>
<proteinExistence type="inferred from homology"/>
<feature type="domain" description="RNA polymerase sigma-70 region 2" evidence="5">
    <location>
        <begin position="12"/>
        <end position="78"/>
    </location>
</feature>
<dbReference type="PANTHER" id="PTHR43133">
    <property type="entry name" value="RNA POLYMERASE ECF-TYPE SIGMA FACTO"/>
    <property type="match status" value="1"/>
</dbReference>
<dbReference type="Gene3D" id="1.10.10.10">
    <property type="entry name" value="Winged helix-like DNA-binding domain superfamily/Winged helix DNA-binding domain"/>
    <property type="match status" value="1"/>
</dbReference>
<dbReference type="STRING" id="238.BBD35_00705"/>
<dbReference type="RefSeq" id="WP_016200174.1">
    <property type="nucleotide sequence ID" value="NZ_CP014338.1"/>
</dbReference>
<dbReference type="Pfam" id="PF04542">
    <property type="entry name" value="Sigma70_r2"/>
    <property type="match status" value="1"/>
</dbReference>